<dbReference type="AlphaFoldDB" id="A0A242MS69"/>
<reference evidence="1 2" key="1">
    <citation type="submission" date="2017-03" db="EMBL/GenBank/DDBJ databases">
        <title>Genome analysis of strain PAMC 26577.</title>
        <authorList>
            <person name="Oh H.-M."/>
            <person name="Yang J.-A."/>
        </authorList>
    </citation>
    <scope>NUCLEOTIDE SEQUENCE [LARGE SCALE GENOMIC DNA]</scope>
    <source>
        <strain evidence="1 2">PAMC 26577</strain>
    </source>
</reference>
<gene>
    <name evidence="1" type="ORF">PAMC26577_16670</name>
</gene>
<name>A0A242MS69_CABSO</name>
<dbReference type="Gene3D" id="3.40.50.1390">
    <property type="entry name" value="Resolvase, N-terminal catalytic domain"/>
    <property type="match status" value="1"/>
</dbReference>
<dbReference type="Proteomes" id="UP000195221">
    <property type="component" value="Unassembled WGS sequence"/>
</dbReference>
<protein>
    <submittedName>
        <fullName evidence="1">Mobile element protein</fullName>
    </submittedName>
</protein>
<proteinExistence type="predicted"/>
<dbReference type="GO" id="GO:0003677">
    <property type="term" value="F:DNA binding"/>
    <property type="evidence" value="ECO:0007669"/>
    <property type="project" value="InterPro"/>
</dbReference>
<dbReference type="GO" id="GO:0000150">
    <property type="term" value="F:DNA strand exchange activity"/>
    <property type="evidence" value="ECO:0007669"/>
    <property type="project" value="InterPro"/>
</dbReference>
<sequence>MNASLKVQPQHLERGAYLYVRQSSMRQVVENVESTKRQYALRGRATALGWRDDQIITVDSDQGESGASASWREGFQRLVTDVGMGRASSWAWRCPAWQETMPTGIVCWRSAPSLIRSFSMRMVCITPRLSTTGFFSASRVR</sequence>
<evidence type="ECO:0000313" key="2">
    <source>
        <dbReference type="Proteomes" id="UP000195221"/>
    </source>
</evidence>
<comment type="caution">
    <text evidence="1">The sequence shown here is derived from an EMBL/GenBank/DDBJ whole genome shotgun (WGS) entry which is preliminary data.</text>
</comment>
<dbReference type="EMBL" id="NBTZ01000068">
    <property type="protein sequence ID" value="OTP74124.1"/>
    <property type="molecule type" value="Genomic_DNA"/>
</dbReference>
<organism evidence="1 2">
    <name type="scientific">Caballeronia sordidicola</name>
    <name type="common">Burkholderia sordidicola</name>
    <dbReference type="NCBI Taxonomy" id="196367"/>
    <lineage>
        <taxon>Bacteria</taxon>
        <taxon>Pseudomonadati</taxon>
        <taxon>Pseudomonadota</taxon>
        <taxon>Betaproteobacteria</taxon>
        <taxon>Burkholderiales</taxon>
        <taxon>Burkholderiaceae</taxon>
        <taxon>Caballeronia</taxon>
    </lineage>
</organism>
<accession>A0A242MS69</accession>
<dbReference type="InterPro" id="IPR036162">
    <property type="entry name" value="Resolvase-like_N_sf"/>
</dbReference>
<dbReference type="SUPFAM" id="SSF53041">
    <property type="entry name" value="Resolvase-like"/>
    <property type="match status" value="1"/>
</dbReference>
<evidence type="ECO:0000313" key="1">
    <source>
        <dbReference type="EMBL" id="OTP74124.1"/>
    </source>
</evidence>